<feature type="transmembrane region" description="Helical" evidence="1">
    <location>
        <begin position="40"/>
        <end position="60"/>
    </location>
</feature>
<keyword evidence="1" id="KW-1133">Transmembrane helix</keyword>
<evidence type="ECO:0000313" key="2">
    <source>
        <dbReference type="EMBL" id="JAD19730.1"/>
    </source>
</evidence>
<evidence type="ECO:0000256" key="1">
    <source>
        <dbReference type="SAM" id="Phobius"/>
    </source>
</evidence>
<sequence>MCTNIQESCLVTSPFQGPELLPSSGKAMNKPRFKIMLRELLLVKVLTFGLLAHITAKFFTQQQFLQ</sequence>
<reference evidence="2" key="1">
    <citation type="submission" date="2014-09" db="EMBL/GenBank/DDBJ databases">
        <authorList>
            <person name="Magalhaes I.L.F."/>
            <person name="Oliveira U."/>
            <person name="Santos F.R."/>
            <person name="Vidigal T.H.D.A."/>
            <person name="Brescovit A.D."/>
            <person name="Santos A.J."/>
        </authorList>
    </citation>
    <scope>NUCLEOTIDE SEQUENCE</scope>
    <source>
        <tissue evidence="2">Shoot tissue taken approximately 20 cm above the soil surface</tissue>
    </source>
</reference>
<proteinExistence type="predicted"/>
<reference evidence="2" key="2">
    <citation type="journal article" date="2015" name="Data Brief">
        <title>Shoot transcriptome of the giant reed, Arundo donax.</title>
        <authorList>
            <person name="Barrero R.A."/>
            <person name="Guerrero F.D."/>
            <person name="Moolhuijzen P."/>
            <person name="Goolsby J.A."/>
            <person name="Tidwell J."/>
            <person name="Bellgard S.E."/>
            <person name="Bellgard M.I."/>
        </authorList>
    </citation>
    <scope>NUCLEOTIDE SEQUENCE</scope>
    <source>
        <tissue evidence="2">Shoot tissue taken approximately 20 cm above the soil surface</tissue>
    </source>
</reference>
<dbReference type="EMBL" id="GBRH01278165">
    <property type="protein sequence ID" value="JAD19730.1"/>
    <property type="molecule type" value="Transcribed_RNA"/>
</dbReference>
<dbReference type="AlphaFoldDB" id="A0A0A8Y373"/>
<accession>A0A0A8Y373</accession>
<protein>
    <submittedName>
        <fullName evidence="2">Uncharacterized protein</fullName>
    </submittedName>
</protein>
<keyword evidence="1" id="KW-0812">Transmembrane</keyword>
<name>A0A0A8Y373_ARUDO</name>
<organism evidence="2">
    <name type="scientific">Arundo donax</name>
    <name type="common">Giant reed</name>
    <name type="synonym">Donax arundinaceus</name>
    <dbReference type="NCBI Taxonomy" id="35708"/>
    <lineage>
        <taxon>Eukaryota</taxon>
        <taxon>Viridiplantae</taxon>
        <taxon>Streptophyta</taxon>
        <taxon>Embryophyta</taxon>
        <taxon>Tracheophyta</taxon>
        <taxon>Spermatophyta</taxon>
        <taxon>Magnoliopsida</taxon>
        <taxon>Liliopsida</taxon>
        <taxon>Poales</taxon>
        <taxon>Poaceae</taxon>
        <taxon>PACMAD clade</taxon>
        <taxon>Arundinoideae</taxon>
        <taxon>Arundineae</taxon>
        <taxon>Arundo</taxon>
    </lineage>
</organism>
<keyword evidence="1" id="KW-0472">Membrane</keyword>